<proteinExistence type="inferred from homology"/>
<evidence type="ECO:0000256" key="13">
    <source>
        <dbReference type="RuleBase" id="RU365018"/>
    </source>
</evidence>
<keyword evidence="14" id="KW-0732">Signal</keyword>
<name>A0A210Q1B3_MIZYE</name>
<evidence type="ECO:0000256" key="14">
    <source>
        <dbReference type="SAM" id="SignalP"/>
    </source>
</evidence>
<keyword evidence="7" id="KW-1133">Transmembrane helix</keyword>
<dbReference type="AlphaFoldDB" id="A0A210Q1B3"/>
<dbReference type="EMBL" id="NEDP02005262">
    <property type="protein sequence ID" value="OWF42543.1"/>
    <property type="molecule type" value="Genomic_DNA"/>
</dbReference>
<accession>A0A210Q1B3</accession>
<comment type="caution">
    <text evidence="15">The sequence shown here is derived from an EMBL/GenBank/DDBJ whole genome shotgun (WGS) entry which is preliminary data.</text>
</comment>
<dbReference type="InterPro" id="IPR026634">
    <property type="entry name" value="TPST-like"/>
</dbReference>
<comment type="function">
    <text evidence="13">Catalyzes the O-sulfation of tyrosine residues within acidic motifs of polypeptides, using 3'-phosphoadenylyl sulfate (PAPS) as cosubstrate.</text>
</comment>
<evidence type="ECO:0000256" key="8">
    <source>
        <dbReference type="ARBA" id="ARBA00023034"/>
    </source>
</evidence>
<protein>
    <recommendedName>
        <fullName evidence="3 13">Protein-tyrosine sulfotransferase</fullName>
        <ecNumber evidence="3 13">2.8.2.20</ecNumber>
    </recommendedName>
</protein>
<keyword evidence="4 13" id="KW-0808">Transferase</keyword>
<evidence type="ECO:0000256" key="2">
    <source>
        <dbReference type="ARBA" id="ARBA00009988"/>
    </source>
</evidence>
<evidence type="ECO:0000256" key="9">
    <source>
        <dbReference type="ARBA" id="ARBA00023136"/>
    </source>
</evidence>
<evidence type="ECO:0000256" key="11">
    <source>
        <dbReference type="ARBA" id="ARBA00023180"/>
    </source>
</evidence>
<keyword evidence="8" id="KW-0333">Golgi apparatus</keyword>
<keyword evidence="5" id="KW-0812">Transmembrane</keyword>
<evidence type="ECO:0000256" key="12">
    <source>
        <dbReference type="ARBA" id="ARBA00048460"/>
    </source>
</evidence>
<dbReference type="Pfam" id="PF13469">
    <property type="entry name" value="Sulfotransfer_3"/>
    <property type="match status" value="1"/>
</dbReference>
<evidence type="ECO:0000256" key="7">
    <source>
        <dbReference type="ARBA" id="ARBA00022989"/>
    </source>
</evidence>
<keyword evidence="16" id="KW-1185">Reference proteome</keyword>
<dbReference type="PANTHER" id="PTHR12788">
    <property type="entry name" value="PROTEIN-TYROSINE SULFOTRANSFERASE 2"/>
    <property type="match status" value="1"/>
</dbReference>
<evidence type="ECO:0000256" key="6">
    <source>
        <dbReference type="ARBA" id="ARBA00022968"/>
    </source>
</evidence>
<feature type="signal peptide" evidence="14">
    <location>
        <begin position="1"/>
        <end position="21"/>
    </location>
</feature>
<organism evidence="15 16">
    <name type="scientific">Mizuhopecten yessoensis</name>
    <name type="common">Japanese scallop</name>
    <name type="synonym">Patinopecten yessoensis</name>
    <dbReference type="NCBI Taxonomy" id="6573"/>
    <lineage>
        <taxon>Eukaryota</taxon>
        <taxon>Metazoa</taxon>
        <taxon>Spiralia</taxon>
        <taxon>Lophotrochozoa</taxon>
        <taxon>Mollusca</taxon>
        <taxon>Bivalvia</taxon>
        <taxon>Autobranchia</taxon>
        <taxon>Pteriomorphia</taxon>
        <taxon>Pectinida</taxon>
        <taxon>Pectinoidea</taxon>
        <taxon>Pectinidae</taxon>
        <taxon>Mizuhopecten</taxon>
    </lineage>
</organism>
<evidence type="ECO:0000313" key="15">
    <source>
        <dbReference type="EMBL" id="OWF42543.1"/>
    </source>
</evidence>
<evidence type="ECO:0000313" key="16">
    <source>
        <dbReference type="Proteomes" id="UP000242188"/>
    </source>
</evidence>
<evidence type="ECO:0000256" key="3">
    <source>
        <dbReference type="ARBA" id="ARBA00013262"/>
    </source>
</evidence>
<gene>
    <name evidence="15" type="ORF">KP79_PYT06572</name>
</gene>
<keyword evidence="9" id="KW-0472">Membrane</keyword>
<keyword evidence="10" id="KW-1015">Disulfide bond</keyword>
<dbReference type="GO" id="GO:0000139">
    <property type="term" value="C:Golgi membrane"/>
    <property type="evidence" value="ECO:0007669"/>
    <property type="project" value="UniProtKB-SubCell"/>
</dbReference>
<dbReference type="Proteomes" id="UP000242188">
    <property type="component" value="Unassembled WGS sequence"/>
</dbReference>
<dbReference type="OrthoDB" id="545675at2759"/>
<evidence type="ECO:0000256" key="1">
    <source>
        <dbReference type="ARBA" id="ARBA00004323"/>
    </source>
</evidence>
<dbReference type="STRING" id="6573.A0A210Q1B3"/>
<dbReference type="FunFam" id="3.40.50.300:FF:000290">
    <property type="entry name" value="Protein-tyrosine sulfotransferase"/>
    <property type="match status" value="1"/>
</dbReference>
<reference evidence="15 16" key="1">
    <citation type="journal article" date="2017" name="Nat. Ecol. Evol.">
        <title>Scallop genome provides insights into evolution of bilaterian karyotype and development.</title>
        <authorList>
            <person name="Wang S."/>
            <person name="Zhang J."/>
            <person name="Jiao W."/>
            <person name="Li J."/>
            <person name="Xun X."/>
            <person name="Sun Y."/>
            <person name="Guo X."/>
            <person name="Huan P."/>
            <person name="Dong B."/>
            <person name="Zhang L."/>
            <person name="Hu X."/>
            <person name="Sun X."/>
            <person name="Wang J."/>
            <person name="Zhao C."/>
            <person name="Wang Y."/>
            <person name="Wang D."/>
            <person name="Huang X."/>
            <person name="Wang R."/>
            <person name="Lv J."/>
            <person name="Li Y."/>
            <person name="Zhang Z."/>
            <person name="Liu B."/>
            <person name="Lu W."/>
            <person name="Hui Y."/>
            <person name="Liang J."/>
            <person name="Zhou Z."/>
            <person name="Hou R."/>
            <person name="Li X."/>
            <person name="Liu Y."/>
            <person name="Li H."/>
            <person name="Ning X."/>
            <person name="Lin Y."/>
            <person name="Zhao L."/>
            <person name="Xing Q."/>
            <person name="Dou J."/>
            <person name="Li Y."/>
            <person name="Mao J."/>
            <person name="Guo H."/>
            <person name="Dou H."/>
            <person name="Li T."/>
            <person name="Mu C."/>
            <person name="Jiang W."/>
            <person name="Fu Q."/>
            <person name="Fu X."/>
            <person name="Miao Y."/>
            <person name="Liu J."/>
            <person name="Yu Q."/>
            <person name="Li R."/>
            <person name="Liao H."/>
            <person name="Li X."/>
            <person name="Kong Y."/>
            <person name="Jiang Z."/>
            <person name="Chourrout D."/>
            <person name="Li R."/>
            <person name="Bao Z."/>
        </authorList>
    </citation>
    <scope>NUCLEOTIDE SEQUENCE [LARGE SCALE GENOMIC DNA]</scope>
    <source>
        <strain evidence="15 16">PY_sf001</strain>
    </source>
</reference>
<feature type="chain" id="PRO_5012419724" description="Protein-tyrosine sulfotransferase" evidence="14">
    <location>
        <begin position="22"/>
        <end position="370"/>
    </location>
</feature>
<dbReference type="InterPro" id="IPR027417">
    <property type="entry name" value="P-loop_NTPase"/>
</dbReference>
<evidence type="ECO:0000256" key="5">
    <source>
        <dbReference type="ARBA" id="ARBA00022692"/>
    </source>
</evidence>
<dbReference type="Gene3D" id="3.40.50.300">
    <property type="entry name" value="P-loop containing nucleotide triphosphate hydrolases"/>
    <property type="match status" value="1"/>
</dbReference>
<keyword evidence="11" id="KW-0325">Glycoprotein</keyword>
<comment type="similarity">
    <text evidence="2 13">Belongs to the protein sulfotransferase family.</text>
</comment>
<dbReference type="EC" id="2.8.2.20" evidence="3 13"/>
<comment type="catalytic activity">
    <reaction evidence="12 13">
        <text>L-tyrosyl-[protein] + 3'-phosphoadenylyl sulfate = O-sulfo-L-tyrosine-[protein] + adenosine 3',5'-bisphosphate + H(+)</text>
        <dbReference type="Rhea" id="RHEA:16801"/>
        <dbReference type="Rhea" id="RHEA-COMP:10136"/>
        <dbReference type="Rhea" id="RHEA-COMP:11688"/>
        <dbReference type="ChEBI" id="CHEBI:15378"/>
        <dbReference type="ChEBI" id="CHEBI:46858"/>
        <dbReference type="ChEBI" id="CHEBI:58339"/>
        <dbReference type="ChEBI" id="CHEBI:58343"/>
        <dbReference type="ChEBI" id="CHEBI:65286"/>
        <dbReference type="EC" id="2.8.2.20"/>
    </reaction>
</comment>
<dbReference type="PANTHER" id="PTHR12788:SF10">
    <property type="entry name" value="PROTEIN-TYROSINE SULFOTRANSFERASE"/>
    <property type="match status" value="1"/>
</dbReference>
<dbReference type="GO" id="GO:0008476">
    <property type="term" value="F:protein-tyrosine sulfotransferase activity"/>
    <property type="evidence" value="ECO:0007669"/>
    <property type="project" value="UniProtKB-EC"/>
</dbReference>
<evidence type="ECO:0000256" key="10">
    <source>
        <dbReference type="ARBA" id="ARBA00023157"/>
    </source>
</evidence>
<evidence type="ECO:0000256" key="4">
    <source>
        <dbReference type="ARBA" id="ARBA00022679"/>
    </source>
</evidence>
<comment type="subcellular location">
    <subcellularLocation>
        <location evidence="1">Golgi apparatus membrane</location>
        <topology evidence="1">Single-pass type II membrane protein</topology>
    </subcellularLocation>
</comment>
<dbReference type="SUPFAM" id="SSF52540">
    <property type="entry name" value="P-loop containing nucleoside triphosphate hydrolases"/>
    <property type="match status" value="1"/>
</dbReference>
<sequence length="370" mass="42663">MRRKTLFGGLLCMCFVFFIYSFFPCENGPKAYMVPKEQIKYIYDHNQKAIPYDKNMPLIFIGGMPRSGTTLMRVMLDAHPEVRCGEETRVIPRILGMRTHWQRSETEKRRLNEAGITDDVIDSAITAFMLEVIAKHGEAAPRLCNKDPFTLKSSLYLSKLFPNSKFLFMIRDGRAVVHSIISRKVTITGFDLSSYRSCLKKWNQAMESMYAQCLHVGSGHCMPVYYEQLSLHPELWMKRILEFLDLPWNSSVLHHEDFVGKPGGISLSKTEKSSDQVIRPVNIEALSRWVEHIPKQEKTDMGTIAPMLKTLGYDPSANPPDYGKPDPRVADNTMHIKQNLEFWKNREIEIMTSEKIHQRRKSNMDNEPPS</sequence>
<keyword evidence="6" id="KW-0735">Signal-anchor</keyword>